<dbReference type="AlphaFoldDB" id="A0A0H0XRS9"/>
<evidence type="ECO:0000256" key="2">
    <source>
        <dbReference type="ARBA" id="ARBA00005722"/>
    </source>
</evidence>
<dbReference type="EMBL" id="LBHU01000004">
    <property type="protein sequence ID" value="KLI62980.1"/>
    <property type="molecule type" value="Genomic_DNA"/>
</dbReference>
<evidence type="ECO:0000256" key="6">
    <source>
        <dbReference type="SAM" id="SignalP"/>
    </source>
</evidence>
<comment type="similarity">
    <text evidence="2">Belongs to the MipA/OmpV family.</text>
</comment>
<dbReference type="Pfam" id="PF06629">
    <property type="entry name" value="MipA"/>
    <property type="match status" value="1"/>
</dbReference>
<dbReference type="OrthoDB" id="5462484at2"/>
<accession>A0A0H0XRS9</accession>
<evidence type="ECO:0000256" key="4">
    <source>
        <dbReference type="ARBA" id="ARBA00023136"/>
    </source>
</evidence>
<dbReference type="PANTHER" id="PTHR38776:SF1">
    <property type="entry name" value="MLTA-INTERACTING PROTEIN-RELATED"/>
    <property type="match status" value="1"/>
</dbReference>
<evidence type="ECO:0000256" key="3">
    <source>
        <dbReference type="ARBA" id="ARBA00022729"/>
    </source>
</evidence>
<comment type="caution">
    <text evidence="7">The sequence shown here is derived from an EMBL/GenBank/DDBJ whole genome shotgun (WGS) entry which is preliminary data.</text>
</comment>
<dbReference type="GO" id="GO:0009279">
    <property type="term" value="C:cell outer membrane"/>
    <property type="evidence" value="ECO:0007669"/>
    <property type="project" value="UniProtKB-SubCell"/>
</dbReference>
<evidence type="ECO:0000256" key="1">
    <source>
        <dbReference type="ARBA" id="ARBA00004442"/>
    </source>
</evidence>
<keyword evidence="5" id="KW-0998">Cell outer membrane</keyword>
<proteinExistence type="inferred from homology"/>
<dbReference type="Proteomes" id="UP000053455">
    <property type="component" value="Unassembled WGS sequence"/>
</dbReference>
<dbReference type="PATRIC" id="fig|874156.12.peg.2715"/>
<keyword evidence="8" id="KW-1185">Reference proteome</keyword>
<evidence type="ECO:0000313" key="7">
    <source>
        <dbReference type="EMBL" id="KLI62980.1"/>
    </source>
</evidence>
<dbReference type="STRING" id="874156.GCA_001021555_02716"/>
<keyword evidence="4" id="KW-0472">Membrane</keyword>
<evidence type="ECO:0000256" key="5">
    <source>
        <dbReference type="ARBA" id="ARBA00023237"/>
    </source>
</evidence>
<dbReference type="RefSeq" id="WP_047094501.1">
    <property type="nucleotide sequence ID" value="NZ_LBHU01000004.1"/>
</dbReference>
<dbReference type="InterPro" id="IPR010583">
    <property type="entry name" value="MipA"/>
</dbReference>
<dbReference type="PANTHER" id="PTHR38776">
    <property type="entry name" value="MLTA-INTERACTING PROTEIN-RELATED"/>
    <property type="match status" value="1"/>
</dbReference>
<comment type="subcellular location">
    <subcellularLocation>
        <location evidence="1">Cell outer membrane</location>
    </subcellularLocation>
</comment>
<reference evidence="7 8" key="1">
    <citation type="submission" date="2015-04" db="EMBL/GenBank/DDBJ databases">
        <title>The draft genome sequence of Erythrobacter marinus HWDM-33.</title>
        <authorList>
            <person name="Zhuang L."/>
            <person name="Liu Y."/>
            <person name="Shao Z."/>
        </authorList>
    </citation>
    <scope>NUCLEOTIDE SEQUENCE [LARGE SCALE GENOMIC DNA]</scope>
    <source>
        <strain evidence="7 8">HWDM-33</strain>
    </source>
</reference>
<feature type="chain" id="PRO_5002589108" evidence="6">
    <location>
        <begin position="24"/>
        <end position="307"/>
    </location>
</feature>
<sequence>MQLRPIATFSAIACAALASPSLAQDVSVPADVVEQAADEDRDRGGPPEGFGETVFDGDFLTIGVGGAISPSYTGSDEYVFSALPVIQGSFGGVRFSPRAAGLTVDFIPNPDEGVGFDVGFSARVRSNRADRIKDDVVAQYGELDRAIEVGPSVGVSFPKLLNPFDSLSIKTDVMFDVAGAHGGTVVSPSISYFTPINRGVATSLTLSTEWADEDFQDYNFAVNPAYFTGAGASPLAAYDPDGGGFTSAGATLLVGVDLDGDVTNGGLSFVTILGYSHLLGDAADTPFTSVRGSRSQFLGVLGLAYTF</sequence>
<protein>
    <submittedName>
        <fullName evidence="7">Structural protein MipA</fullName>
    </submittedName>
</protein>
<name>A0A0H0XRS9_9SPHN</name>
<organism evidence="7 8">
    <name type="scientific">Aurantiacibacter marinus</name>
    <dbReference type="NCBI Taxonomy" id="874156"/>
    <lineage>
        <taxon>Bacteria</taxon>
        <taxon>Pseudomonadati</taxon>
        <taxon>Pseudomonadota</taxon>
        <taxon>Alphaproteobacteria</taxon>
        <taxon>Sphingomonadales</taxon>
        <taxon>Erythrobacteraceae</taxon>
        <taxon>Aurantiacibacter</taxon>
    </lineage>
</organism>
<evidence type="ECO:0000313" key="8">
    <source>
        <dbReference type="Proteomes" id="UP000053455"/>
    </source>
</evidence>
<keyword evidence="3 6" id="KW-0732">Signal</keyword>
<feature type="signal peptide" evidence="6">
    <location>
        <begin position="1"/>
        <end position="23"/>
    </location>
</feature>
<gene>
    <name evidence="7" type="ORF">AAV99_13155</name>
</gene>